<feature type="domain" description="HicB-like antitoxin of toxin-antitoxin system" evidence="1">
    <location>
        <begin position="9"/>
        <end position="60"/>
    </location>
</feature>
<dbReference type="AlphaFoldDB" id="A0A520KS06"/>
<organism evidence="2 3">
    <name type="scientific">Methanoliparum thermophilum</name>
    <dbReference type="NCBI Taxonomy" id="2491083"/>
    <lineage>
        <taxon>Archaea</taxon>
        <taxon>Methanobacteriati</taxon>
        <taxon>Methanobacteriota</taxon>
        <taxon>Candidatus Methanoliparia</taxon>
        <taxon>Candidatus Methanoliparales</taxon>
        <taxon>Candidatus Methanoliparaceae</taxon>
        <taxon>Candidatus Methanoliparum</taxon>
    </lineage>
</organism>
<sequence length="78" mass="8642">MGDINGLTFKVVVEEDLEDEGYIVHCPAFKGCWSQGDTIEEALENIKEAIVGYLKTLNEKVIQDAKSTDKALIKEVVV</sequence>
<evidence type="ECO:0000313" key="2">
    <source>
        <dbReference type="EMBL" id="RZN64574.1"/>
    </source>
</evidence>
<accession>A0A520KS06</accession>
<proteinExistence type="predicted"/>
<dbReference type="EMBL" id="RXIF01000006">
    <property type="protein sequence ID" value="RZN64574.1"/>
    <property type="molecule type" value="Genomic_DNA"/>
</dbReference>
<dbReference type="InterPro" id="IPR031807">
    <property type="entry name" value="HicB-like"/>
</dbReference>
<name>A0A520KS06_METT2</name>
<dbReference type="Pfam" id="PF15919">
    <property type="entry name" value="HicB_lk_antitox"/>
    <property type="match status" value="1"/>
</dbReference>
<dbReference type="PANTHER" id="PTHR34504">
    <property type="entry name" value="ANTITOXIN HICB"/>
    <property type="match status" value="1"/>
</dbReference>
<dbReference type="InterPro" id="IPR051404">
    <property type="entry name" value="TA_system_antitoxin"/>
</dbReference>
<dbReference type="Proteomes" id="UP000317158">
    <property type="component" value="Unassembled WGS sequence"/>
</dbReference>
<evidence type="ECO:0000259" key="1">
    <source>
        <dbReference type="Pfam" id="PF15919"/>
    </source>
</evidence>
<dbReference type="Gene3D" id="3.30.160.250">
    <property type="match status" value="1"/>
</dbReference>
<protein>
    <submittedName>
        <fullName evidence="2">Type II toxin-antitoxin system HicB family antitoxin</fullName>
    </submittedName>
</protein>
<dbReference type="PANTHER" id="PTHR34504:SF2">
    <property type="entry name" value="UPF0150 PROTEIN SSL0259"/>
    <property type="match status" value="1"/>
</dbReference>
<gene>
    <name evidence="2" type="ORF">EF806_04345</name>
</gene>
<reference evidence="2 3" key="1">
    <citation type="journal article" date="2019" name="Nat. Microbiol.">
        <title>Wide diversity of methane and short-chain alkane metabolisms in uncultured archaea.</title>
        <authorList>
            <person name="Borrel G."/>
            <person name="Adam P.S."/>
            <person name="McKay L.J."/>
            <person name="Chen L.X."/>
            <person name="Sierra-Garcia I.N."/>
            <person name="Sieber C.M."/>
            <person name="Letourneur Q."/>
            <person name="Ghozlane A."/>
            <person name="Andersen G.L."/>
            <person name="Li W.J."/>
            <person name="Hallam S.J."/>
            <person name="Muyzer G."/>
            <person name="de Oliveira V.M."/>
            <person name="Inskeep W.P."/>
            <person name="Banfield J.F."/>
            <person name="Gribaldo S."/>
        </authorList>
    </citation>
    <scope>NUCLEOTIDE SEQUENCE [LARGE SCALE GENOMIC DNA]</scope>
    <source>
        <strain evidence="2">NM1a</strain>
    </source>
</reference>
<dbReference type="SUPFAM" id="SSF143100">
    <property type="entry name" value="TTHA1013/TTHA0281-like"/>
    <property type="match status" value="1"/>
</dbReference>
<evidence type="ECO:0000313" key="3">
    <source>
        <dbReference type="Proteomes" id="UP000317158"/>
    </source>
</evidence>
<comment type="caution">
    <text evidence="2">The sequence shown here is derived from an EMBL/GenBank/DDBJ whole genome shotgun (WGS) entry which is preliminary data.</text>
</comment>
<dbReference type="InterPro" id="IPR035069">
    <property type="entry name" value="TTHA1013/TTHA0281-like"/>
</dbReference>